<proteinExistence type="predicted"/>
<accession>A0A9P7VNN1</accession>
<evidence type="ECO:0000313" key="1">
    <source>
        <dbReference type="EMBL" id="KAG7443890.1"/>
    </source>
</evidence>
<dbReference type="Proteomes" id="UP000812287">
    <property type="component" value="Unassembled WGS sequence"/>
</dbReference>
<keyword evidence="2" id="KW-1185">Reference proteome</keyword>
<sequence length="128" mass="14136">MPKDPVGFVRWFDSLVSKADKTFHRGAVRDEQTNNTFIDVLSAGPSGSTTAMMGHSYLQCNLPWYAPPPVLYAPIPKVIVAVPSWLGGGSLFMLVPHTCIVVDEGKRGPNIEAYLQDQEEPKVHLTER</sequence>
<evidence type="ECO:0000313" key="2">
    <source>
        <dbReference type="Proteomes" id="UP000812287"/>
    </source>
</evidence>
<dbReference type="OrthoDB" id="3116905at2759"/>
<dbReference type="EMBL" id="MU250542">
    <property type="protein sequence ID" value="KAG7443890.1"/>
    <property type="molecule type" value="Genomic_DNA"/>
</dbReference>
<name>A0A9P7VNN1_9AGAR</name>
<dbReference type="RefSeq" id="XP_043037390.1">
    <property type="nucleotide sequence ID" value="XM_043180435.1"/>
</dbReference>
<dbReference type="AlphaFoldDB" id="A0A9P7VNN1"/>
<protein>
    <submittedName>
        <fullName evidence="1">Uncharacterized protein</fullName>
    </submittedName>
</protein>
<reference evidence="1" key="1">
    <citation type="submission" date="2020-11" db="EMBL/GenBank/DDBJ databases">
        <title>Adaptations for nitrogen fixation in a non-lichenized fungal sporocarp promotes dispersal by wood-feeding termites.</title>
        <authorList>
            <consortium name="DOE Joint Genome Institute"/>
            <person name="Koch R.A."/>
            <person name="Yoon G."/>
            <person name="Arayal U."/>
            <person name="Lail K."/>
            <person name="Amirebrahimi M."/>
            <person name="Labutti K."/>
            <person name="Lipzen A."/>
            <person name="Riley R."/>
            <person name="Barry K."/>
            <person name="Henrissat B."/>
            <person name="Grigoriev I.V."/>
            <person name="Herr J.R."/>
            <person name="Aime M.C."/>
        </authorList>
    </citation>
    <scope>NUCLEOTIDE SEQUENCE</scope>
    <source>
        <strain evidence="1">MCA 3950</strain>
    </source>
</reference>
<comment type="caution">
    <text evidence="1">The sequence shown here is derived from an EMBL/GenBank/DDBJ whole genome shotgun (WGS) entry which is preliminary data.</text>
</comment>
<dbReference type="GeneID" id="66102731"/>
<organism evidence="1 2">
    <name type="scientific">Guyanagaster necrorhizus</name>
    <dbReference type="NCBI Taxonomy" id="856835"/>
    <lineage>
        <taxon>Eukaryota</taxon>
        <taxon>Fungi</taxon>
        <taxon>Dikarya</taxon>
        <taxon>Basidiomycota</taxon>
        <taxon>Agaricomycotina</taxon>
        <taxon>Agaricomycetes</taxon>
        <taxon>Agaricomycetidae</taxon>
        <taxon>Agaricales</taxon>
        <taxon>Marasmiineae</taxon>
        <taxon>Physalacriaceae</taxon>
        <taxon>Guyanagaster</taxon>
    </lineage>
</organism>
<gene>
    <name evidence="1" type="ORF">BT62DRAFT_303826</name>
</gene>